<dbReference type="InterPro" id="IPR004910">
    <property type="entry name" value="Yippee/Mis18/Cereblon"/>
</dbReference>
<evidence type="ECO:0000256" key="9">
    <source>
        <dbReference type="ARBA" id="ARBA00023306"/>
    </source>
</evidence>
<dbReference type="PANTHER" id="PTHR16431">
    <property type="entry name" value="NEUROGENIC PROTEIN MASTERMIND"/>
    <property type="match status" value="1"/>
</dbReference>
<dbReference type="EMBL" id="PYSW02000013">
    <property type="protein sequence ID" value="KAG2387420.1"/>
    <property type="molecule type" value="Genomic_DNA"/>
</dbReference>
<keyword evidence="5" id="KW-0479">Metal-binding</keyword>
<feature type="region of interest" description="Disordered" evidence="12">
    <location>
        <begin position="65"/>
        <end position="84"/>
    </location>
</feature>
<gene>
    <name evidence="14" type="ORF">C9374_001752</name>
</gene>
<evidence type="ECO:0000256" key="4">
    <source>
        <dbReference type="ARBA" id="ARBA00022618"/>
    </source>
</evidence>
<comment type="caution">
    <text evidence="14">The sequence shown here is derived from an EMBL/GenBank/DDBJ whole genome shotgun (WGS) entry which is preliminary data.</text>
</comment>
<feature type="coiled-coil region" evidence="11">
    <location>
        <begin position="355"/>
        <end position="389"/>
    </location>
</feature>
<keyword evidence="8" id="KW-0539">Nucleus</keyword>
<dbReference type="PROSITE" id="PS51793">
    <property type="entry name" value="MIS18"/>
    <property type="match status" value="1"/>
</dbReference>
<keyword evidence="9" id="KW-0131">Cell cycle</keyword>
<dbReference type="PANTHER" id="PTHR16431:SF1">
    <property type="entry name" value="NEUROGENIC PROTEIN MASTERMIND"/>
    <property type="match status" value="1"/>
</dbReference>
<keyword evidence="3" id="KW-0158">Chromosome</keyword>
<dbReference type="GO" id="GO:0051301">
    <property type="term" value="P:cell division"/>
    <property type="evidence" value="ECO:0007669"/>
    <property type="project" value="UniProtKB-KW"/>
</dbReference>
<keyword evidence="10" id="KW-0137">Centromere</keyword>
<keyword evidence="11" id="KW-0175">Coiled coil</keyword>
<evidence type="ECO:0000256" key="6">
    <source>
        <dbReference type="ARBA" id="ARBA00022776"/>
    </source>
</evidence>
<dbReference type="Proteomes" id="UP000816034">
    <property type="component" value="Unassembled WGS sequence"/>
</dbReference>
<comment type="subcellular location">
    <subcellularLocation>
        <location evidence="2">Chromosome</location>
        <location evidence="2">Centromere</location>
    </subcellularLocation>
    <subcellularLocation>
        <location evidence="1">Nucleus</location>
    </subcellularLocation>
</comment>
<dbReference type="GO" id="GO:0000785">
    <property type="term" value="C:chromatin"/>
    <property type="evidence" value="ECO:0007669"/>
    <property type="project" value="TreeGrafter"/>
</dbReference>
<evidence type="ECO:0000256" key="11">
    <source>
        <dbReference type="SAM" id="Coils"/>
    </source>
</evidence>
<evidence type="ECO:0000259" key="13">
    <source>
        <dbReference type="PROSITE" id="PS51793"/>
    </source>
</evidence>
<sequence length="457" mass="50549">MFQNHMTPPPSSASVVGVQHQPQVMNDPLNSTSMLNNNNNTNNNLHNIPTTSGGIVVPVPRHSAYQTPLQPTTPKNPGSASSNIVLNTPVESSAANTPPFNNQVHGDAMAVGDQHGEHHHLQHKTPNFPYFSSSASVQHVLTTDNNPQQPPYSNGVPTATIVQPPQTSYVVNNPAVEPVTTNAPPVLEKTSSRSESQFVFSCKHCRTIFIDSNALVYHSDENEILSFCSIYKVDVRENVQIAPSDRFDAGSNYYPLFCRHCQSCVGRKYIMSDKSPVVDILHLYTLDFDCLSVYELWSAESEKNIGEEGNVTEAAALFKELPTLKSINDEIGFIHKTLLSEKDKDEKIFSRLDSLEANTQIIPQLKQKIEELEKTLSNLKEAQTKLTHKHRQLGHEVVHIKKETNVTPLYDLRPANSPKIANSEALANTENNKKRTSLGGASTSNNLTESLSKKKKN</sequence>
<feature type="compositionally biased region" description="Polar residues" evidence="12">
    <location>
        <begin position="439"/>
        <end position="450"/>
    </location>
</feature>
<keyword evidence="15" id="KW-1185">Reference proteome</keyword>
<protein>
    <recommendedName>
        <fullName evidence="13">Mis18 domain-containing protein</fullName>
    </recommendedName>
</protein>
<evidence type="ECO:0000256" key="5">
    <source>
        <dbReference type="ARBA" id="ARBA00022723"/>
    </source>
</evidence>
<evidence type="ECO:0000256" key="10">
    <source>
        <dbReference type="ARBA" id="ARBA00023328"/>
    </source>
</evidence>
<dbReference type="GO" id="GO:0005634">
    <property type="term" value="C:nucleus"/>
    <property type="evidence" value="ECO:0007669"/>
    <property type="project" value="UniProtKB-SubCell"/>
</dbReference>
<dbReference type="GO" id="GO:0034080">
    <property type="term" value="P:CENP-A containing chromatin assembly"/>
    <property type="evidence" value="ECO:0007669"/>
    <property type="project" value="TreeGrafter"/>
</dbReference>
<dbReference type="GO" id="GO:0007059">
    <property type="term" value="P:chromosome segregation"/>
    <property type="evidence" value="ECO:0007669"/>
    <property type="project" value="TreeGrafter"/>
</dbReference>
<evidence type="ECO:0000256" key="8">
    <source>
        <dbReference type="ARBA" id="ARBA00023242"/>
    </source>
</evidence>
<evidence type="ECO:0000256" key="1">
    <source>
        <dbReference type="ARBA" id="ARBA00004123"/>
    </source>
</evidence>
<keyword evidence="7" id="KW-0862">Zinc</keyword>
<reference evidence="14 15" key="1">
    <citation type="journal article" date="2018" name="BMC Genomics">
        <title>The genome of Naegleria lovaniensis, the basis for a comparative approach to unravel pathogenicity factors of the human pathogenic amoeba N. fowleri.</title>
        <authorList>
            <person name="Liechti N."/>
            <person name="Schurch N."/>
            <person name="Bruggmann R."/>
            <person name="Wittwer M."/>
        </authorList>
    </citation>
    <scope>NUCLEOTIDE SEQUENCE [LARGE SCALE GENOMIC DNA]</scope>
    <source>
        <strain evidence="14 15">ATCC 30569</strain>
    </source>
</reference>
<dbReference type="RefSeq" id="XP_044551412.1">
    <property type="nucleotide sequence ID" value="XM_044691094.1"/>
</dbReference>
<dbReference type="GO" id="GO:0046872">
    <property type="term" value="F:metal ion binding"/>
    <property type="evidence" value="ECO:0007669"/>
    <property type="project" value="UniProtKB-KW"/>
</dbReference>
<evidence type="ECO:0000256" key="12">
    <source>
        <dbReference type="SAM" id="MobiDB-lite"/>
    </source>
</evidence>
<dbReference type="Pfam" id="PF03226">
    <property type="entry name" value="Yippee-Mis18"/>
    <property type="match status" value="1"/>
</dbReference>
<feature type="domain" description="Mis18" evidence="13">
    <location>
        <begin position="197"/>
        <end position="296"/>
    </location>
</feature>
<feature type="region of interest" description="Disordered" evidence="12">
    <location>
        <begin position="422"/>
        <end position="457"/>
    </location>
</feature>
<dbReference type="GeneID" id="68094208"/>
<keyword evidence="6" id="KW-0498">Mitosis</keyword>
<accession>A0AA88GV09</accession>
<name>A0AA88GV09_NAELO</name>
<evidence type="ECO:0000313" key="14">
    <source>
        <dbReference type="EMBL" id="KAG2387420.1"/>
    </source>
</evidence>
<dbReference type="AlphaFoldDB" id="A0AA88GV09"/>
<proteinExistence type="predicted"/>
<evidence type="ECO:0000256" key="2">
    <source>
        <dbReference type="ARBA" id="ARBA00004584"/>
    </source>
</evidence>
<evidence type="ECO:0000313" key="15">
    <source>
        <dbReference type="Proteomes" id="UP000816034"/>
    </source>
</evidence>
<evidence type="ECO:0000256" key="7">
    <source>
        <dbReference type="ARBA" id="ARBA00022833"/>
    </source>
</evidence>
<dbReference type="InterPro" id="IPR034752">
    <property type="entry name" value="Mis18"/>
</dbReference>
<evidence type="ECO:0000256" key="3">
    <source>
        <dbReference type="ARBA" id="ARBA00022454"/>
    </source>
</evidence>
<dbReference type="GO" id="GO:0000775">
    <property type="term" value="C:chromosome, centromeric region"/>
    <property type="evidence" value="ECO:0007669"/>
    <property type="project" value="UniProtKB-SubCell"/>
</dbReference>
<organism evidence="14 15">
    <name type="scientific">Naegleria lovaniensis</name>
    <name type="common">Amoeba</name>
    <dbReference type="NCBI Taxonomy" id="51637"/>
    <lineage>
        <taxon>Eukaryota</taxon>
        <taxon>Discoba</taxon>
        <taxon>Heterolobosea</taxon>
        <taxon>Tetramitia</taxon>
        <taxon>Eutetramitia</taxon>
        <taxon>Vahlkampfiidae</taxon>
        <taxon>Naegleria</taxon>
    </lineage>
</organism>
<keyword evidence="4" id="KW-0132">Cell division</keyword>